<evidence type="ECO:0000313" key="1">
    <source>
        <dbReference type="EMBL" id="SCZ77401.1"/>
    </source>
</evidence>
<protein>
    <recommendedName>
        <fullName evidence="3">ATP-binding protein</fullName>
    </recommendedName>
</protein>
<evidence type="ECO:0000313" key="2">
    <source>
        <dbReference type="Proteomes" id="UP000199428"/>
    </source>
</evidence>
<evidence type="ECO:0008006" key="3">
    <source>
        <dbReference type="Google" id="ProtNLM"/>
    </source>
</evidence>
<dbReference type="RefSeq" id="WP_090161290.1">
    <property type="nucleotide sequence ID" value="NZ_FMWK01000003.1"/>
</dbReference>
<reference evidence="1 2" key="1">
    <citation type="submission" date="2016-10" db="EMBL/GenBank/DDBJ databases">
        <authorList>
            <person name="de Groot N.N."/>
        </authorList>
    </citation>
    <scope>NUCLEOTIDE SEQUENCE [LARGE SCALE GENOMIC DNA]</scope>
    <source>
        <strain evidence="1 2">DSM 10317</strain>
    </source>
</reference>
<dbReference type="EMBL" id="FMWK01000003">
    <property type="protein sequence ID" value="SCZ77401.1"/>
    <property type="molecule type" value="Genomic_DNA"/>
</dbReference>
<organism evidence="1 2">
    <name type="scientific">Pseudobutyrivibrio xylanivorans</name>
    <dbReference type="NCBI Taxonomy" id="185007"/>
    <lineage>
        <taxon>Bacteria</taxon>
        <taxon>Bacillati</taxon>
        <taxon>Bacillota</taxon>
        <taxon>Clostridia</taxon>
        <taxon>Lachnospirales</taxon>
        <taxon>Lachnospiraceae</taxon>
        <taxon>Pseudobutyrivibrio</taxon>
    </lineage>
</organism>
<dbReference type="Proteomes" id="UP000199428">
    <property type="component" value="Unassembled WGS sequence"/>
</dbReference>
<proteinExistence type="predicted"/>
<name>A0A1G5RVC7_PSEXY</name>
<gene>
    <name evidence="1" type="ORF">SAMN02910350_00719</name>
</gene>
<dbReference type="SUPFAM" id="SSF55874">
    <property type="entry name" value="ATPase domain of HSP90 chaperone/DNA topoisomerase II/histidine kinase"/>
    <property type="match status" value="1"/>
</dbReference>
<dbReference type="AlphaFoldDB" id="A0A1G5RVC7"/>
<dbReference type="InterPro" id="IPR036890">
    <property type="entry name" value="HATPase_C_sf"/>
</dbReference>
<sequence>MNFTMNLKGQVNQMRLPKSKALWPLFETIVNSIQSLEETQDCTEPCITVLANRPVERQMKVDGEEELNHFEEFIVTDNGEGFTERNYRSFLEAYSTYKIQKGCKGIGRFLWLKAFSIIEINSVYTEDGHWYQREFTFSLENTIEPEENKKEIDAPENGERVTQVRLLGFQSYYRDEVALSLESLVKKVIEHCLPYFIIEGCPKITVKDNLGDSFLLNSYYKDLYKDTLHRDDITIKGKSFSLYHMTVTEGADKHELHLCANNREVKSYDLAKYIPNLDKKITTDEQSYYYVGYMAGDYLDESVNSDRYEFNFSDAPILGSIVERDLTSAAVEYIVAYLSDDLGRIKDEKQKRIDDFVRHKKPQYRYLLNHREGVYDKIPVGLTDDKLDLELYKQEQEWEYDIARKKSEIEEKKKNNATDSPQFMELFEEYCASVTQLSQASLAEYIVRRKAVIDLLEKALELNEEGKYNKESQVHSIICPMQITSDDVQFDEMNLWLIDDRLAYHQFLASDQPMKSLPILESDVPRRMDIAVFDKAISYSADTEDINSITIVELKKPQRDDLSADDKNPVNQVLGYVADIKAGKVVKANGRGFGNVQNAAFYCYVIADITDSLATDAENAGLNKTPDGEGYFGYNAPRGAYIEVISYNKLVKDAKKRNQVLFDKLFRPKADQLIVLTGNE</sequence>
<accession>A0A1G5RVC7</accession>